<dbReference type="InterPro" id="IPR011990">
    <property type="entry name" value="TPR-like_helical_dom_sf"/>
</dbReference>
<keyword evidence="1" id="KW-1133">Transmembrane helix</keyword>
<dbReference type="PATRIC" id="fig|178606.4.peg.280"/>
<keyword evidence="1" id="KW-0472">Membrane</keyword>
<gene>
    <name evidence="2" type="ORF">LptCag_2498</name>
</gene>
<comment type="caution">
    <text evidence="2">The sequence shown here is derived from an EMBL/GenBank/DDBJ whole genome shotgun (WGS) entry which is preliminary data.</text>
</comment>
<name>A0A094X963_9BACT</name>
<dbReference type="Proteomes" id="UP000029452">
    <property type="component" value="Unassembled WGS sequence"/>
</dbReference>
<dbReference type="SUPFAM" id="SSF48452">
    <property type="entry name" value="TPR-like"/>
    <property type="match status" value="1"/>
</dbReference>
<keyword evidence="1" id="KW-0812">Transmembrane</keyword>
<reference evidence="2 3" key="1">
    <citation type="submission" date="2014-06" db="EMBL/GenBank/DDBJ databases">
        <title>Draft genome sequence of iron oxidizing acidophile Leptospirillum ferriphilum DSM14647.</title>
        <authorList>
            <person name="Cardenas J.P."/>
            <person name="Lazcano M."/>
            <person name="Ossandon F.J."/>
            <person name="Corbett M."/>
            <person name="Holmes D.S."/>
            <person name="Watkin E."/>
        </authorList>
    </citation>
    <scope>NUCLEOTIDE SEQUENCE [LARGE SCALE GENOMIC DNA]</scope>
    <source>
        <strain evidence="2 3">DSM 14647</strain>
    </source>
</reference>
<evidence type="ECO:0000256" key="1">
    <source>
        <dbReference type="SAM" id="Phobius"/>
    </source>
</evidence>
<dbReference type="AlphaFoldDB" id="A0A094X963"/>
<accession>A0A094X963</accession>
<dbReference type="Pfam" id="PF13432">
    <property type="entry name" value="TPR_16"/>
    <property type="match status" value="1"/>
</dbReference>
<dbReference type="EMBL" id="JPGK01000001">
    <property type="protein sequence ID" value="KGA95064.1"/>
    <property type="molecule type" value="Genomic_DNA"/>
</dbReference>
<evidence type="ECO:0000313" key="2">
    <source>
        <dbReference type="EMBL" id="KGA95064.1"/>
    </source>
</evidence>
<protein>
    <submittedName>
        <fullName evidence="2">Uncharacterized protein</fullName>
    </submittedName>
</protein>
<proteinExistence type="predicted"/>
<feature type="transmembrane region" description="Helical" evidence="1">
    <location>
        <begin position="54"/>
        <end position="70"/>
    </location>
</feature>
<evidence type="ECO:0000313" key="3">
    <source>
        <dbReference type="Proteomes" id="UP000029452"/>
    </source>
</evidence>
<sequence length="222" mass="25276">MRKNTLIETKFHLTGRVETGGPPDPEDPKDPLLRFPVATLLGQGRTMMRKRQKFIPVLMIWSAMALLFSGCAEMTEPDVRAYIHEKHAYAEIRQGQLDKAEKDLKQALRDNPREPSILNNMAYIAFRKGQTMKAVGYLEQARVLKTDDNDEPYILNEARILIAHHDYRRALSLLALIEPRHNWPSGYRKLMAEALLHNGQSSHALAVLLGKHETGSDTMQQP</sequence>
<organism evidence="2 3">
    <name type="scientific">Leptospirillum ferriphilum</name>
    <dbReference type="NCBI Taxonomy" id="178606"/>
    <lineage>
        <taxon>Bacteria</taxon>
        <taxon>Pseudomonadati</taxon>
        <taxon>Nitrospirota</taxon>
        <taxon>Nitrospiria</taxon>
        <taxon>Nitrospirales</taxon>
        <taxon>Nitrospiraceae</taxon>
        <taxon>Leptospirillum</taxon>
    </lineage>
</organism>
<dbReference type="Gene3D" id="1.25.40.10">
    <property type="entry name" value="Tetratricopeptide repeat domain"/>
    <property type="match status" value="1"/>
</dbReference>